<evidence type="ECO:0000313" key="2">
    <source>
        <dbReference type="EMBL" id="ADW17597.1"/>
    </source>
</evidence>
<proteinExistence type="predicted"/>
<evidence type="ECO:0000313" key="3">
    <source>
        <dbReference type="Proteomes" id="UP000006365"/>
    </source>
</evidence>
<dbReference type="InterPro" id="IPR001826">
    <property type="entry name" value="RHS"/>
</dbReference>
<keyword evidence="3" id="KW-1185">Reference proteome</keyword>
<dbReference type="EMBL" id="CP002364">
    <property type="protein sequence ID" value="ADW17597.1"/>
    <property type="molecule type" value="Genomic_DNA"/>
</dbReference>
<dbReference type="SUPFAM" id="SSF49478">
    <property type="entry name" value="Cna protein B-type domain"/>
    <property type="match status" value="1"/>
</dbReference>
<gene>
    <name evidence="2" type="ordered locus">Despr_1441</name>
</gene>
<accession>A0A7U3YLI0</accession>
<organism evidence="2 3">
    <name type="scientific">Desulfobulbus propionicus (strain ATCC 33891 / DSM 2032 / VKM B-1956 / 1pr3)</name>
    <dbReference type="NCBI Taxonomy" id="577650"/>
    <lineage>
        <taxon>Bacteria</taxon>
        <taxon>Pseudomonadati</taxon>
        <taxon>Thermodesulfobacteriota</taxon>
        <taxon>Desulfobulbia</taxon>
        <taxon>Desulfobulbales</taxon>
        <taxon>Desulfobulbaceae</taxon>
        <taxon>Desulfobulbus</taxon>
    </lineage>
</organism>
<reference evidence="2 3" key="1">
    <citation type="journal article" date="2011" name="Stand. Genomic Sci.">
        <title>Complete genome sequence of Desulfobulbus propionicus type strain (1pr3).</title>
        <authorList>
            <person name="Pagani I."/>
            <person name="Lapidus A."/>
            <person name="Nolan M."/>
            <person name="Lucas S."/>
            <person name="Hammon N."/>
            <person name="Deshpande S."/>
            <person name="Cheng J.F."/>
            <person name="Chertkov O."/>
            <person name="Davenport K."/>
            <person name="Tapia R."/>
            <person name="Han C."/>
            <person name="Goodwin L."/>
            <person name="Pitluck S."/>
            <person name="Liolios K."/>
            <person name="Mavromatis K."/>
            <person name="Ivanova N."/>
            <person name="Mikhailova N."/>
            <person name="Pati A."/>
            <person name="Chen A."/>
            <person name="Palaniappan K."/>
            <person name="Land M."/>
            <person name="Hauser L."/>
            <person name="Chang Y.J."/>
            <person name="Jeffries C.D."/>
            <person name="Detter J.C."/>
            <person name="Brambilla E."/>
            <person name="Kannan K.P."/>
            <person name="Djao O.D."/>
            <person name="Rohde M."/>
            <person name="Pukall R."/>
            <person name="Spring S."/>
            <person name="Goker M."/>
            <person name="Sikorski J."/>
            <person name="Woyke T."/>
            <person name="Bristow J."/>
            <person name="Eisen J.A."/>
            <person name="Markowitz V."/>
            <person name="Hugenholtz P."/>
            <person name="Kyrpides N.C."/>
            <person name="Klenk H.P."/>
        </authorList>
    </citation>
    <scope>NUCLEOTIDE SEQUENCE [LARGE SCALE GENOMIC DNA]</scope>
    <source>
        <strain evidence="3">ATCC 33891 / DSM 2032 / 1pr3</strain>
    </source>
</reference>
<dbReference type="InterPro" id="IPR013783">
    <property type="entry name" value="Ig-like_fold"/>
</dbReference>
<dbReference type="Pfam" id="PF03527">
    <property type="entry name" value="RHS"/>
    <property type="match status" value="1"/>
</dbReference>
<dbReference type="AlphaFoldDB" id="A0A7U3YLI0"/>
<dbReference type="InterPro" id="IPR050708">
    <property type="entry name" value="T6SS_VgrG/RHS"/>
</dbReference>
<dbReference type="InterPro" id="IPR022385">
    <property type="entry name" value="Rhs_assc_core"/>
</dbReference>
<dbReference type="PANTHER" id="PTHR32305:SF15">
    <property type="entry name" value="PROTEIN RHSA-RELATED"/>
    <property type="match status" value="1"/>
</dbReference>
<name>A0A7U3YLI0_DESPD</name>
<dbReference type="PRINTS" id="PR00394">
    <property type="entry name" value="RHSPROTEIN"/>
</dbReference>
<feature type="domain" description="RHS protein conserved region" evidence="1">
    <location>
        <begin position="430"/>
        <end position="465"/>
    </location>
</feature>
<evidence type="ECO:0000259" key="1">
    <source>
        <dbReference type="Pfam" id="PF03527"/>
    </source>
</evidence>
<dbReference type="NCBIfam" id="TIGR03696">
    <property type="entry name" value="Rhs_assc_core"/>
    <property type="match status" value="1"/>
</dbReference>
<protein>
    <submittedName>
        <fullName evidence="2">Cna B domain protein</fullName>
    </submittedName>
</protein>
<dbReference type="Proteomes" id="UP000006365">
    <property type="component" value="Chromosome"/>
</dbReference>
<dbReference type="Gene3D" id="2.60.40.10">
    <property type="entry name" value="Immunoglobulins"/>
    <property type="match status" value="1"/>
</dbReference>
<sequence>MNICLNPGALKLDSLKLGEAPRCFSPTWRSPTSGNPTVLIPEGLARATLLQGGAALANTQVVAISDSDPDHPQSLTSDASGVAELRLPAGSYTFKATLGETVYQGIGTVLADQTTNVTLNLGTSTLSITVRKNETTVLPGVVCSLYTAEGEPLDRSATTDGSGVASFAVEAGTYRVQARYLGYDFTSEVIETPAVLAASLTIPYRDLAVRVLKDQGQGTEPVSGLRCYLYSLGEGEGLNATGLHADSDDQGMVHFVVPEERAYYAVATLLGREFISVESEGQATLTIELGTMTVTVRDDSAVTEANPDGLVQGAVVELYTSEGTALGQELSTGADGQVCFTLPEGSYKLRVGYNDQQFWSGVINTYPLGNTPVEMVNGSGGILSRLHDPHPSLWHGTPPEYRPLLALTLGSLAGMLTTTSTPVAATPQVVYYLNDHLGTAQLLVDATGIVIWQGDAQPFGQVTEVINQIDHRFRFPGQMVDPESGLHYNWNRFYDPATGRYLSPDPIGLDGGTNLYGYVGGDPVNSIDPLGLFNPTKGIASLGNAANAGRLYAGGVLKLGAAAGLTSTGLGAPAGTGVAALGTWNLWSAQSAWNRSLQQWNEAWNESWDDATWKNLLGILPFGTEFDDPCEPSAWDVLKAKAKNFKDKPDEIIREIGTWGF</sequence>
<dbReference type="PANTHER" id="PTHR32305">
    <property type="match status" value="1"/>
</dbReference>
<dbReference type="KEGG" id="dpr:Despr_1441"/>
<dbReference type="Gene3D" id="2.180.10.10">
    <property type="entry name" value="RHS repeat-associated core"/>
    <property type="match status" value="1"/>
</dbReference>